<dbReference type="OMA" id="CSFDEYW"/>
<comment type="catalytic activity">
    <reaction evidence="8 9">
        <text>N-terminal L-glutaminyl-[protein] + H2O = N-terminal L-glutamyl-[protein] + NH4(+)</text>
        <dbReference type="Rhea" id="RHEA:50680"/>
        <dbReference type="Rhea" id="RHEA-COMP:12668"/>
        <dbReference type="Rhea" id="RHEA-COMP:12777"/>
        <dbReference type="ChEBI" id="CHEBI:15377"/>
        <dbReference type="ChEBI" id="CHEBI:28938"/>
        <dbReference type="ChEBI" id="CHEBI:64721"/>
        <dbReference type="ChEBI" id="CHEBI:64722"/>
        <dbReference type="EC" id="3.5.1.122"/>
    </reaction>
</comment>
<dbReference type="EC" id="3.5.1.122" evidence="4 9"/>
<comment type="similarity">
    <text evidence="2 9">Belongs to the NTAQ1 family.</text>
</comment>
<dbReference type="Pfam" id="PF09764">
    <property type="entry name" value="Nt_Gln_amidase"/>
    <property type="match status" value="1"/>
</dbReference>
<reference evidence="11" key="1">
    <citation type="submission" date="2017-02" db="UniProtKB">
        <authorList>
            <consortium name="WormBaseParasite"/>
        </authorList>
    </citation>
    <scope>IDENTIFICATION</scope>
</reference>
<dbReference type="PANTHER" id="PTHR13035:SF0">
    <property type="entry name" value="PROTEIN N-TERMINAL GLUTAMINE AMIDOHYDROLASE"/>
    <property type="match status" value="1"/>
</dbReference>
<evidence type="ECO:0000256" key="6">
    <source>
        <dbReference type="ARBA" id="ARBA00022801"/>
    </source>
</evidence>
<evidence type="ECO:0000256" key="2">
    <source>
        <dbReference type="ARBA" id="ARBA00008985"/>
    </source>
</evidence>
<protein>
    <recommendedName>
        <fullName evidence="5 9">Protein N-terminal glutamine amidohydrolase</fullName>
        <ecNumber evidence="4 9">3.5.1.122</ecNumber>
    </recommendedName>
    <alternativeName>
        <fullName evidence="7 9">Protein NH2-terminal glutamine deamidase</fullName>
    </alternativeName>
</protein>
<accession>A0A0R3PHN9</accession>
<dbReference type="GO" id="GO:0005829">
    <property type="term" value="C:cytosol"/>
    <property type="evidence" value="ECO:0007669"/>
    <property type="project" value="TreeGrafter"/>
</dbReference>
<dbReference type="WBParaSite" id="ACOC_0000386601-mRNA-1">
    <property type="protein sequence ID" value="ACOC_0000386601-mRNA-1"/>
    <property type="gene ID" value="ACOC_0000386601"/>
</dbReference>
<evidence type="ECO:0000256" key="9">
    <source>
        <dbReference type="RuleBase" id="RU367082"/>
    </source>
</evidence>
<evidence type="ECO:0000256" key="7">
    <source>
        <dbReference type="ARBA" id="ARBA00029677"/>
    </source>
</evidence>
<evidence type="ECO:0000256" key="1">
    <source>
        <dbReference type="ARBA" id="ARBA00003923"/>
    </source>
</evidence>
<organism evidence="11">
    <name type="scientific">Angiostrongylus costaricensis</name>
    <name type="common">Nematode worm</name>
    <dbReference type="NCBI Taxonomy" id="334426"/>
    <lineage>
        <taxon>Eukaryota</taxon>
        <taxon>Metazoa</taxon>
        <taxon>Ecdysozoa</taxon>
        <taxon>Nematoda</taxon>
        <taxon>Chromadorea</taxon>
        <taxon>Rhabditida</taxon>
        <taxon>Rhabditina</taxon>
        <taxon>Rhabditomorpha</taxon>
        <taxon>Strongyloidea</taxon>
        <taxon>Metastrongylidae</taxon>
        <taxon>Angiostrongylus</taxon>
    </lineage>
</organism>
<evidence type="ECO:0000256" key="4">
    <source>
        <dbReference type="ARBA" id="ARBA00012718"/>
    </source>
</evidence>
<evidence type="ECO:0000256" key="3">
    <source>
        <dbReference type="ARBA" id="ARBA00011245"/>
    </source>
</evidence>
<comment type="function">
    <text evidence="1 9">Mediates the side-chain deamidation of N-terminal glutamine residues to glutamate, an important step in N-end rule pathway of protein degradation. Conversion of the resulting N-terminal glutamine to glutamate renders the protein susceptible to arginylation, polyubiquitination and degradation as specified by the N-end rule. Does not act on substrates with internal or C-terminal glutamine and does not act on non-glutamine residues in any position.</text>
</comment>
<dbReference type="InterPro" id="IPR037132">
    <property type="entry name" value="N_Gln_amidohydro_ab_roll_sf"/>
</dbReference>
<evidence type="ECO:0000256" key="5">
    <source>
        <dbReference type="ARBA" id="ARBA00021247"/>
    </source>
</evidence>
<dbReference type="InterPro" id="IPR039733">
    <property type="entry name" value="NTAQ1"/>
</dbReference>
<dbReference type="InterPro" id="IPR023128">
    <property type="entry name" value="Prot_N_Gln_amidohydro_ab_roll"/>
</dbReference>
<evidence type="ECO:0000256" key="8">
    <source>
        <dbReference type="ARBA" id="ARBA00048768"/>
    </source>
</evidence>
<dbReference type="PANTHER" id="PTHR13035">
    <property type="entry name" value="PROTEIN N-TERMINAL GLUTAMINE AMIDOHYDROLASE"/>
    <property type="match status" value="1"/>
</dbReference>
<feature type="domain" description="Protein N-terminal glutamine amidohydrolase alpha beta roll" evidence="10">
    <location>
        <begin position="57"/>
        <end position="184"/>
    </location>
</feature>
<dbReference type="AlphaFoldDB" id="A0A0R3PHN9"/>
<name>A0A0R3PHN9_ANGCS</name>
<dbReference type="GO" id="GO:0005634">
    <property type="term" value="C:nucleus"/>
    <property type="evidence" value="ECO:0007669"/>
    <property type="project" value="TreeGrafter"/>
</dbReference>
<keyword evidence="6 9" id="KW-0378">Hydrolase</keyword>
<dbReference type="GO" id="GO:0070773">
    <property type="term" value="F:protein-N-terminal glutamine amidohydrolase activity"/>
    <property type="evidence" value="ECO:0007669"/>
    <property type="project" value="UniProtKB-UniRule"/>
</dbReference>
<sequence length="188" mass="22096">LCERIPVDSRHQFFVVFISNSSRCVPLFSQKASTDSVCLYYNGEWLFLTRYSLCFRPFVMWDYHVVLLQQVDQGVPLIWDLDTLLSFPCSFDEYWNGAIRPTGWNIPEQYNRYFRVIPCTHYITHFSSDRSHMKREDGSWLSAPPVWPLICKDGLNNIQEFISMDPNVLPQISTVMDEHGMVEKYFGC</sequence>
<evidence type="ECO:0000259" key="10">
    <source>
        <dbReference type="Pfam" id="PF09764"/>
    </source>
</evidence>
<dbReference type="GO" id="GO:0008418">
    <property type="term" value="F:protein-N-terminal asparagine amidohydrolase activity"/>
    <property type="evidence" value="ECO:0007669"/>
    <property type="project" value="UniProtKB-UniRule"/>
</dbReference>
<dbReference type="Gene3D" id="3.10.620.10">
    <property type="entry name" value="Protein N-terminal glutamine amidohydrolase, alpha beta roll"/>
    <property type="match status" value="1"/>
</dbReference>
<evidence type="ECO:0000313" key="11">
    <source>
        <dbReference type="WBParaSite" id="ACOC_0000386601-mRNA-1"/>
    </source>
</evidence>
<proteinExistence type="inferred from homology"/>
<comment type="subunit">
    <text evidence="3 9">Monomer.</text>
</comment>